<reference evidence="2" key="1">
    <citation type="submission" date="1999-07" db="EMBL/GenBank/DDBJ databases">
        <authorList>
            <person name="Genoscope"/>
        </authorList>
    </citation>
    <scope>NUCLEOTIDE SEQUENCE</scope>
    <source>
        <strain evidence="2">Orsay</strain>
    </source>
</reference>
<dbReference type="PIR" id="E75173">
    <property type="entry name" value="E75173"/>
</dbReference>
<feature type="transmembrane region" description="Helical" evidence="1">
    <location>
        <begin position="68"/>
        <end position="94"/>
    </location>
</feature>
<proteinExistence type="predicted"/>
<gene>
    <name evidence="2" type="primary">spoIIM-like</name>
    <name evidence="2" type="ORF">PAB0377</name>
</gene>
<dbReference type="RefSeq" id="WP_010867670.1">
    <property type="nucleotide sequence ID" value="NC_000868.1"/>
</dbReference>
<name>Q9V182_PYRAB</name>
<accession>Q9V182</accession>
<evidence type="ECO:0000313" key="3">
    <source>
        <dbReference type="EMBL" id="CCE69935.1"/>
    </source>
</evidence>
<dbReference type="OrthoDB" id="86288at2157"/>
<feature type="transmembrane region" description="Helical" evidence="1">
    <location>
        <begin position="7"/>
        <end position="26"/>
    </location>
</feature>
<keyword evidence="1" id="KW-1133">Transmembrane helix</keyword>
<keyword evidence="1" id="KW-0472">Membrane</keyword>
<keyword evidence="4" id="KW-1185">Reference proteome</keyword>
<feature type="transmembrane region" description="Helical" evidence="1">
    <location>
        <begin position="158"/>
        <end position="178"/>
    </location>
</feature>
<feature type="transmembrane region" description="Helical" evidence="1">
    <location>
        <begin position="114"/>
        <end position="137"/>
    </location>
</feature>
<dbReference type="STRING" id="272844.PAB0377"/>
<reference evidence="2" key="2">
    <citation type="journal article" date="2000" name="J. Mol. Biol.">
        <title>Archaeal homologs of eukaryotic methylation guide small nucleolar RNAs: lessons from the Pyrococcus genomes.</title>
        <authorList>
            <person name="Gaspin C."/>
            <person name="Cavaille J."/>
            <person name="Erauso G."/>
        </authorList>
    </citation>
    <scope>NUCLEOTIDE SEQUENCE</scope>
    <source>
        <strain evidence="2">Orsay</strain>
    </source>
</reference>
<dbReference type="PANTHER" id="PTHR35337:SF1">
    <property type="entry name" value="SLR1478 PROTEIN"/>
    <property type="match status" value="1"/>
</dbReference>
<keyword evidence="1" id="KW-0812">Transmembrane</keyword>
<dbReference type="eggNOG" id="arCOG01994">
    <property type="taxonomic scope" value="Archaea"/>
</dbReference>
<dbReference type="EMBL" id="HE613800">
    <property type="protein sequence ID" value="CCE69935.1"/>
    <property type="molecule type" value="Genomic_DNA"/>
</dbReference>
<dbReference type="InterPro" id="IPR002798">
    <property type="entry name" value="SpoIIM-like"/>
</dbReference>
<dbReference type="Proteomes" id="UP000000810">
    <property type="component" value="Chromosome"/>
</dbReference>
<dbReference type="Proteomes" id="UP000009139">
    <property type="component" value="Chromosome"/>
</dbReference>
<evidence type="ECO:0000313" key="5">
    <source>
        <dbReference type="Proteomes" id="UP000009139"/>
    </source>
</evidence>
<evidence type="ECO:0000256" key="1">
    <source>
        <dbReference type="SAM" id="Phobius"/>
    </source>
</evidence>
<reference evidence="3 5" key="5">
    <citation type="journal article" date="2012" name="Curr. Microbiol.">
        <title>Re-annotation of two hyperthermophilic archaea Pyrococcus abyssi GE5 and Pyrococcus furiosus DSM 3638.</title>
        <authorList>
            <person name="Gao J."/>
            <person name="Wang J."/>
        </authorList>
    </citation>
    <scope>GENOME REANNOTATION</scope>
    <source>
        <strain evidence="3">GE5</strain>
        <strain evidence="5">GE5 / Orsay</strain>
    </source>
</reference>
<dbReference type="AlphaFoldDB" id="Q9V182"/>
<dbReference type="Pfam" id="PF01944">
    <property type="entry name" value="SpoIIM"/>
    <property type="match status" value="1"/>
</dbReference>
<evidence type="ECO:0000313" key="4">
    <source>
        <dbReference type="Proteomes" id="UP000000810"/>
    </source>
</evidence>
<evidence type="ECO:0000313" key="2">
    <source>
        <dbReference type="EMBL" id="CAB49468.1"/>
    </source>
</evidence>
<dbReference type="KEGG" id="pab:PAB0377"/>
<reference evidence="2 4" key="4">
    <citation type="journal article" date="2003" name="Mol. Microbiol.">
        <title>An integrated analysis of the genome of the hyperthermophilic archaeon Pyrococcus abyssi.</title>
        <authorList>
            <person name="Cohen G."/>
            <person name="Barbe V."/>
            <person name="Flament D."/>
            <person name="Galperin M."/>
            <person name="Heilig R."/>
            <person name="Ripp R."/>
            <person name="Lecompte O."/>
            <person name="Prieur D."/>
            <person name="Poch O."/>
            <person name="Quellerou J."/>
            <person name="Thierry J.C."/>
            <person name="Van der Oost J."/>
            <person name="Weissenbach J."/>
            <person name="Zivanovic Y."/>
            <person name="Forterre P."/>
        </authorList>
    </citation>
    <scope>NUCLEOTIDE SEQUENCE [LARGE SCALE GENOMIC DNA]</scope>
    <source>
        <strain evidence="4">GE5 / Orsay</strain>
        <strain evidence="2">Orsay</strain>
    </source>
</reference>
<dbReference type="PANTHER" id="PTHR35337">
    <property type="entry name" value="SLR1478 PROTEIN"/>
    <property type="match status" value="1"/>
</dbReference>
<protein>
    <submittedName>
        <fullName evidence="2 3">Stage II sporulation protein m related</fullName>
    </submittedName>
</protein>
<organism evidence="2 4">
    <name type="scientific">Pyrococcus abyssi (strain GE5 / Orsay)</name>
    <dbReference type="NCBI Taxonomy" id="272844"/>
    <lineage>
        <taxon>Archaea</taxon>
        <taxon>Methanobacteriati</taxon>
        <taxon>Methanobacteriota</taxon>
        <taxon>Thermococci</taxon>
        <taxon>Thermococcales</taxon>
        <taxon>Thermococcaceae</taxon>
        <taxon>Pyrococcus</taxon>
    </lineage>
</organism>
<dbReference type="EMBL" id="AJ248284">
    <property type="protein sequence ID" value="CAB49468.1"/>
    <property type="molecule type" value="Genomic_DNA"/>
</dbReference>
<sequence length="186" mass="20442">MRRNSTIFILLLVTFIVGTLIGWGIAKVNPELAKNTYMILRRILGGGELPQGFKLFMLIFLNNTRVAVLVAFGALLFGIIPFLVLLLNGMIVGLVVGHVMISEEVPFSKVLLSILPHGVVEIPAFAVAGVGGINWFLELIHGEGNFGERFRRGFRKMLKFLILSVVLLFIAALIEAFITPRLIGLA</sequence>
<dbReference type="HOGENOM" id="CLU_099320_0_1_2"/>
<reference evidence="2" key="3">
    <citation type="journal article" date="2001" name="Genome Res.">
        <title>Genome evolution at the genus level: comparison of three complete genomes of hyperthermophilic archaea.</title>
        <authorList>
            <person name="Lecompte O."/>
            <person name="Ripp R."/>
            <person name="Puzos-Barbe V."/>
            <person name="Duprat S."/>
            <person name="Heilig R."/>
            <person name="Dietrich J."/>
            <person name="Thierry J.C."/>
            <person name="Poch O."/>
        </authorList>
    </citation>
    <scope>NUCLEOTIDE SEQUENCE</scope>
    <source>
        <strain evidence="2">Orsay</strain>
    </source>
</reference>